<proteinExistence type="predicted"/>
<feature type="transmembrane region" description="Helical" evidence="5">
    <location>
        <begin position="145"/>
        <end position="168"/>
    </location>
</feature>
<keyword evidence="7" id="KW-0436">Ligase</keyword>
<dbReference type="GO" id="GO:0016874">
    <property type="term" value="F:ligase activity"/>
    <property type="evidence" value="ECO:0007669"/>
    <property type="project" value="UniProtKB-KW"/>
</dbReference>
<dbReference type="InterPro" id="IPR051533">
    <property type="entry name" value="WaaL-like"/>
</dbReference>
<feature type="transmembrane region" description="Helical" evidence="5">
    <location>
        <begin position="382"/>
        <end position="401"/>
    </location>
</feature>
<feature type="transmembrane region" description="Helical" evidence="5">
    <location>
        <begin position="79"/>
        <end position="96"/>
    </location>
</feature>
<feature type="domain" description="O-antigen ligase-related" evidence="6">
    <location>
        <begin position="218"/>
        <end position="360"/>
    </location>
</feature>
<evidence type="ECO:0000256" key="2">
    <source>
        <dbReference type="ARBA" id="ARBA00022692"/>
    </source>
</evidence>
<feature type="transmembrane region" description="Helical" evidence="5">
    <location>
        <begin position="188"/>
        <end position="205"/>
    </location>
</feature>
<feature type="transmembrane region" description="Helical" evidence="5">
    <location>
        <begin position="299"/>
        <end position="323"/>
    </location>
</feature>
<feature type="transmembrane region" description="Helical" evidence="5">
    <location>
        <begin position="29"/>
        <end position="45"/>
    </location>
</feature>
<keyword evidence="4 5" id="KW-0472">Membrane</keyword>
<dbReference type="PANTHER" id="PTHR37422">
    <property type="entry name" value="TEICHURONIC ACID BIOSYNTHESIS PROTEIN TUAE"/>
    <property type="match status" value="1"/>
</dbReference>
<keyword evidence="8" id="KW-1185">Reference proteome</keyword>
<evidence type="ECO:0000256" key="1">
    <source>
        <dbReference type="ARBA" id="ARBA00004141"/>
    </source>
</evidence>
<sequence>MKLEHLLAAAGILLFLSALVFYQFSKRAYLLSVLFLLPVMDLAITPVEWGRFKVFDVISYIICILFFKDFMLKKEKNRYSIYYILFFLLITSAFLGSLNSQFLRNSILSFFSLFPVFIFGKALLMECSSDSEFQLEVIRILKLSVLISIAFLTVQVIFGLGFTFYQSLNRNTLMYGDPRYPSFFHDPQKYGQFLVMLGFLFLIDFKSIDSPGWKNYVLFLLVIIALIKTGGRTALFGVFTGMVILLFKLGIRYRIAFLSLTVAASILLVFFSETFVVFDRAKELSADYIFRAALWDEALGWYSIHPILGLGIGNYGSYAMAFSNNYYIDIDKNVIFFDQPESGYLMILTELGLTGFITFCLLILTPIYSSIKAYLGGSKNQIIFFIIAGLSGWMVTFASVYSISDKRILIVLITLLTLLIAEREKSKKIYN</sequence>
<keyword evidence="3 5" id="KW-1133">Transmembrane helix</keyword>
<feature type="transmembrane region" description="Helical" evidence="5">
    <location>
        <begin position="253"/>
        <end position="278"/>
    </location>
</feature>
<feature type="transmembrane region" description="Helical" evidence="5">
    <location>
        <begin position="343"/>
        <end position="370"/>
    </location>
</feature>
<reference evidence="8" key="1">
    <citation type="journal article" date="2019" name="Int. J. Syst. Evol. Microbiol.">
        <title>The Global Catalogue of Microorganisms (GCM) 10K type strain sequencing project: providing services to taxonomists for standard genome sequencing and annotation.</title>
        <authorList>
            <consortium name="The Broad Institute Genomics Platform"/>
            <consortium name="The Broad Institute Genome Sequencing Center for Infectious Disease"/>
            <person name="Wu L."/>
            <person name="Ma J."/>
        </authorList>
    </citation>
    <scope>NUCLEOTIDE SEQUENCE [LARGE SCALE GENOMIC DNA]</scope>
    <source>
        <strain evidence="8">CCUG 60742</strain>
    </source>
</reference>
<feature type="transmembrane region" description="Helical" evidence="5">
    <location>
        <begin position="407"/>
        <end position="422"/>
    </location>
</feature>
<gene>
    <name evidence="7" type="ORF">ACFQZI_18590</name>
</gene>
<feature type="transmembrane region" description="Helical" evidence="5">
    <location>
        <begin position="6"/>
        <end position="22"/>
    </location>
</feature>
<dbReference type="EMBL" id="JBHTIA010000013">
    <property type="protein sequence ID" value="MFD0766874.1"/>
    <property type="molecule type" value="Genomic_DNA"/>
</dbReference>
<feature type="transmembrane region" description="Helical" evidence="5">
    <location>
        <begin position="51"/>
        <end position="67"/>
    </location>
</feature>
<evidence type="ECO:0000256" key="4">
    <source>
        <dbReference type="ARBA" id="ARBA00023136"/>
    </source>
</evidence>
<evidence type="ECO:0000313" key="7">
    <source>
        <dbReference type="EMBL" id="MFD0766874.1"/>
    </source>
</evidence>
<protein>
    <submittedName>
        <fullName evidence="7">O-antigen ligase family protein</fullName>
    </submittedName>
</protein>
<evidence type="ECO:0000256" key="5">
    <source>
        <dbReference type="SAM" id="Phobius"/>
    </source>
</evidence>
<accession>A0ABW2ZKV5</accession>
<organism evidence="7 8">
    <name type="scientific">Mucilaginibacter lutimaris</name>
    <dbReference type="NCBI Taxonomy" id="931629"/>
    <lineage>
        <taxon>Bacteria</taxon>
        <taxon>Pseudomonadati</taxon>
        <taxon>Bacteroidota</taxon>
        <taxon>Sphingobacteriia</taxon>
        <taxon>Sphingobacteriales</taxon>
        <taxon>Sphingobacteriaceae</taxon>
        <taxon>Mucilaginibacter</taxon>
    </lineage>
</organism>
<evidence type="ECO:0000256" key="3">
    <source>
        <dbReference type="ARBA" id="ARBA00022989"/>
    </source>
</evidence>
<evidence type="ECO:0000259" key="6">
    <source>
        <dbReference type="Pfam" id="PF04932"/>
    </source>
</evidence>
<dbReference type="PANTHER" id="PTHR37422:SF13">
    <property type="entry name" value="LIPOPOLYSACCHARIDE BIOSYNTHESIS PROTEIN PA4999-RELATED"/>
    <property type="match status" value="1"/>
</dbReference>
<comment type="caution">
    <text evidence="7">The sequence shown here is derived from an EMBL/GenBank/DDBJ whole genome shotgun (WGS) entry which is preliminary data.</text>
</comment>
<dbReference type="Pfam" id="PF04932">
    <property type="entry name" value="Wzy_C"/>
    <property type="match status" value="1"/>
</dbReference>
<feature type="transmembrane region" description="Helical" evidence="5">
    <location>
        <begin position="102"/>
        <end position="124"/>
    </location>
</feature>
<evidence type="ECO:0000313" key="8">
    <source>
        <dbReference type="Proteomes" id="UP001597073"/>
    </source>
</evidence>
<keyword evidence="2 5" id="KW-0812">Transmembrane</keyword>
<feature type="transmembrane region" description="Helical" evidence="5">
    <location>
        <begin position="217"/>
        <end position="247"/>
    </location>
</feature>
<dbReference type="InterPro" id="IPR007016">
    <property type="entry name" value="O-antigen_ligase-rel_domated"/>
</dbReference>
<dbReference type="RefSeq" id="WP_377145185.1">
    <property type="nucleotide sequence ID" value="NZ_JBHTIA010000013.1"/>
</dbReference>
<dbReference type="Proteomes" id="UP001597073">
    <property type="component" value="Unassembled WGS sequence"/>
</dbReference>
<name>A0ABW2ZKV5_9SPHI</name>
<comment type="subcellular location">
    <subcellularLocation>
        <location evidence="1">Membrane</location>
        <topology evidence="1">Multi-pass membrane protein</topology>
    </subcellularLocation>
</comment>